<reference evidence="2" key="1">
    <citation type="journal article" date="2022" name="Microorganisms">
        <title>Two New Species of Filamentous Sulfur Bacteria of the Genus Thiothrix, Thiothrix winogradskyi sp. nov. and 'Candidatus Thiothrix sulfatifontis' sp. nov.</title>
        <authorList>
            <person name="Ravin N.V."/>
            <person name="Rossetti S."/>
            <person name="Beletsky A.V."/>
            <person name="Kadnikov V.V."/>
            <person name="Rudenko T.S."/>
            <person name="Smolyakov D.D."/>
            <person name="Moskvitina M.I."/>
            <person name="Gureeva M.V."/>
            <person name="Mardanov A.V."/>
            <person name="Grabovich M.Y."/>
        </authorList>
    </citation>
    <scope>NUCLEOTIDE SEQUENCE</scope>
    <source>
        <strain evidence="2">CT3</strain>
    </source>
</reference>
<evidence type="ECO:0000313" key="3">
    <source>
        <dbReference type="Proteomes" id="UP001054801"/>
    </source>
</evidence>
<gene>
    <name evidence="2" type="ORF">L2Y54_11995</name>
</gene>
<name>A0ABY3ST17_9GAMM</name>
<proteinExistence type="predicted"/>
<protein>
    <submittedName>
        <fullName evidence="2">Uncharacterized protein</fullName>
    </submittedName>
</protein>
<feature type="transmembrane region" description="Helical" evidence="1">
    <location>
        <begin position="101"/>
        <end position="118"/>
    </location>
</feature>
<sequence length="138" mass="15358">MVEINIGVTEVDKVLLKEILSNEVIGKIMLSMNEAIGPDTHKYDIAFSTAVGFFSLARNIPDAIPYILIQMTINQYIFLNVIHSSEFDKRGFCASTRMKSLVVLPMFPSGAITVIAIMKNKSQPPIPFGEQQFPPILK</sequence>
<evidence type="ECO:0000313" key="2">
    <source>
        <dbReference type="EMBL" id="UJS22667.1"/>
    </source>
</evidence>
<keyword evidence="3" id="KW-1185">Reference proteome</keyword>
<accession>A0ABY3ST17</accession>
<organism evidence="2 3">
    <name type="scientific">Thiothrix winogradskyi</name>
    <dbReference type="NCBI Taxonomy" id="96472"/>
    <lineage>
        <taxon>Bacteria</taxon>
        <taxon>Pseudomonadati</taxon>
        <taxon>Pseudomonadota</taxon>
        <taxon>Gammaproteobacteria</taxon>
        <taxon>Thiotrichales</taxon>
        <taxon>Thiotrichaceae</taxon>
        <taxon>Thiothrix</taxon>
    </lineage>
</organism>
<keyword evidence="1" id="KW-0472">Membrane</keyword>
<evidence type="ECO:0000256" key="1">
    <source>
        <dbReference type="SAM" id="Phobius"/>
    </source>
</evidence>
<dbReference type="Proteomes" id="UP001054801">
    <property type="component" value="Chromosome"/>
</dbReference>
<dbReference type="EMBL" id="CP091244">
    <property type="protein sequence ID" value="UJS22667.1"/>
    <property type="molecule type" value="Genomic_DNA"/>
</dbReference>
<keyword evidence="1" id="KW-1133">Transmembrane helix</keyword>
<keyword evidence="1" id="KW-0812">Transmembrane</keyword>